<keyword evidence="2" id="KW-1185">Reference proteome</keyword>
<dbReference type="SUPFAM" id="SSF64182">
    <property type="entry name" value="DHH phosphoesterases"/>
    <property type="match status" value="1"/>
</dbReference>
<gene>
    <name evidence="1" type="ORF">SporoS204_02010</name>
</gene>
<dbReference type="RefSeq" id="WP_029053721.1">
    <property type="nucleotide sequence ID" value="NZ_CP015108.1"/>
</dbReference>
<proteinExistence type="predicted"/>
<evidence type="ECO:0000313" key="2">
    <source>
        <dbReference type="Proteomes" id="UP000192486"/>
    </source>
</evidence>
<dbReference type="PANTHER" id="PTHR30255:SF2">
    <property type="entry name" value="SINGLE-STRANDED-DNA-SPECIFIC EXONUCLEASE RECJ"/>
    <property type="match status" value="1"/>
</dbReference>
<organism evidence="1 2">
    <name type="scientific">Sporosarcina ureae</name>
    <dbReference type="NCBI Taxonomy" id="1571"/>
    <lineage>
        <taxon>Bacteria</taxon>
        <taxon>Bacillati</taxon>
        <taxon>Bacillota</taxon>
        <taxon>Bacilli</taxon>
        <taxon>Bacillales</taxon>
        <taxon>Caryophanaceae</taxon>
        <taxon>Sporosarcina</taxon>
    </lineage>
</organism>
<dbReference type="Proteomes" id="UP000192486">
    <property type="component" value="Chromosome"/>
</dbReference>
<evidence type="ECO:0000313" key="1">
    <source>
        <dbReference type="EMBL" id="ARF13057.1"/>
    </source>
</evidence>
<dbReference type="InterPro" id="IPR038763">
    <property type="entry name" value="DHH_sf"/>
</dbReference>
<dbReference type="GO" id="GO:0003677">
    <property type="term" value="F:DNA binding"/>
    <property type="evidence" value="ECO:0007669"/>
    <property type="project" value="UniProtKB-KW"/>
</dbReference>
<keyword evidence="1" id="KW-0238">DNA-binding</keyword>
<dbReference type="EMBL" id="CP015108">
    <property type="protein sequence ID" value="ARF13057.1"/>
    <property type="molecule type" value="Genomic_DNA"/>
</dbReference>
<accession>A0ABM6JSA2</accession>
<protein>
    <submittedName>
        <fullName evidence="1">Single-stranded DNA-binding protein</fullName>
    </submittedName>
</protein>
<name>A0ABM6JSA2_SPOUR</name>
<dbReference type="PANTHER" id="PTHR30255">
    <property type="entry name" value="SINGLE-STRANDED-DNA-SPECIFIC EXONUCLEASE RECJ"/>
    <property type="match status" value="1"/>
</dbReference>
<reference evidence="1 2" key="1">
    <citation type="submission" date="2016-04" db="EMBL/GenBank/DDBJ databases">
        <title>Comparative Genomics and Epigenetics of Sporosarcina ureae.</title>
        <authorList>
            <person name="Oliver A.S."/>
            <person name="Cooper K.K."/>
        </authorList>
    </citation>
    <scope>NUCLEOTIDE SEQUENCE [LARGE SCALE GENOMIC DNA]</scope>
    <source>
        <strain evidence="1 2">S204</strain>
    </source>
</reference>
<sequence length="96" mass="11085">MIQSKKRWQIDRPDEELVNQLAKDLNLSTMLTKILVARGITTSEQANAYLHMDESNLHDPFLLHDMQKAVDRIQHAIDTQQQLTIYGDYDAGATRF</sequence>
<dbReference type="InterPro" id="IPR051673">
    <property type="entry name" value="SSDNA_exonuclease_RecJ"/>
</dbReference>
<dbReference type="Gene3D" id="3.90.1640.30">
    <property type="match status" value="1"/>
</dbReference>